<dbReference type="PANTHER" id="PTHR31672:SF13">
    <property type="entry name" value="F-BOX PROTEIN CPR30-LIKE"/>
    <property type="match status" value="1"/>
</dbReference>
<proteinExistence type="predicted"/>
<dbReference type="Gene3D" id="1.20.1280.50">
    <property type="match status" value="1"/>
</dbReference>
<dbReference type="SMART" id="SM00256">
    <property type="entry name" value="FBOX"/>
    <property type="match status" value="1"/>
</dbReference>
<accession>A0A0D3E882</accession>
<dbReference type="AlphaFoldDB" id="A0A0D3E882"/>
<reference evidence="2" key="2">
    <citation type="submission" date="2015-03" db="UniProtKB">
        <authorList>
            <consortium name="EnsemblPlants"/>
        </authorList>
    </citation>
    <scope>IDENTIFICATION</scope>
</reference>
<reference evidence="2 3" key="1">
    <citation type="journal article" date="2014" name="Genome Biol.">
        <title>Transcriptome and methylome profiling reveals relics of genome dominance in the mesopolyploid Brassica oleracea.</title>
        <authorList>
            <person name="Parkin I.A."/>
            <person name="Koh C."/>
            <person name="Tang H."/>
            <person name="Robinson S.J."/>
            <person name="Kagale S."/>
            <person name="Clarke W.E."/>
            <person name="Town C.D."/>
            <person name="Nixon J."/>
            <person name="Krishnakumar V."/>
            <person name="Bidwell S.L."/>
            <person name="Denoeud F."/>
            <person name="Belcram H."/>
            <person name="Links M.G."/>
            <person name="Just J."/>
            <person name="Clarke C."/>
            <person name="Bender T."/>
            <person name="Huebert T."/>
            <person name="Mason A.S."/>
            <person name="Pires J.C."/>
            <person name="Barker G."/>
            <person name="Moore J."/>
            <person name="Walley P.G."/>
            <person name="Manoli S."/>
            <person name="Batley J."/>
            <person name="Edwards D."/>
            <person name="Nelson M.N."/>
            <person name="Wang X."/>
            <person name="Paterson A.H."/>
            <person name="King G."/>
            <person name="Bancroft I."/>
            <person name="Chalhoub B."/>
            <person name="Sharpe A.G."/>
        </authorList>
    </citation>
    <scope>NUCLEOTIDE SEQUENCE</scope>
    <source>
        <strain evidence="2 3">cv. TO1000</strain>
    </source>
</reference>
<feature type="domain" description="F-box" evidence="1">
    <location>
        <begin position="1"/>
        <end position="47"/>
    </location>
</feature>
<dbReference type="PROSITE" id="PS50181">
    <property type="entry name" value="FBOX"/>
    <property type="match status" value="1"/>
</dbReference>
<dbReference type="Gramene" id="Bo9g077940.1">
    <property type="protein sequence ID" value="Bo9g077940.1"/>
    <property type="gene ID" value="Bo9g077940"/>
</dbReference>
<dbReference type="CDD" id="cd22157">
    <property type="entry name" value="F-box_AtFBW1-like"/>
    <property type="match status" value="1"/>
</dbReference>
<dbReference type="Pfam" id="PF07734">
    <property type="entry name" value="FBA_1"/>
    <property type="match status" value="2"/>
</dbReference>
<dbReference type="EnsemblPlants" id="Bo9g077940.1">
    <property type="protein sequence ID" value="Bo9g077940.1"/>
    <property type="gene ID" value="Bo9g077940"/>
</dbReference>
<dbReference type="InterPro" id="IPR036047">
    <property type="entry name" value="F-box-like_dom_sf"/>
</dbReference>
<dbReference type="PANTHER" id="PTHR31672">
    <property type="entry name" value="BNACNNG10540D PROTEIN"/>
    <property type="match status" value="1"/>
</dbReference>
<evidence type="ECO:0000259" key="1">
    <source>
        <dbReference type="PROSITE" id="PS50181"/>
    </source>
</evidence>
<dbReference type="InterPro" id="IPR017451">
    <property type="entry name" value="F-box-assoc_interact_dom"/>
</dbReference>
<dbReference type="InterPro" id="IPR001810">
    <property type="entry name" value="F-box_dom"/>
</dbReference>
<protein>
    <recommendedName>
        <fullName evidence="1">F-box domain-containing protein</fullName>
    </recommendedName>
</protein>
<organism evidence="2 3">
    <name type="scientific">Brassica oleracea var. oleracea</name>
    <dbReference type="NCBI Taxonomy" id="109376"/>
    <lineage>
        <taxon>Eukaryota</taxon>
        <taxon>Viridiplantae</taxon>
        <taxon>Streptophyta</taxon>
        <taxon>Embryophyta</taxon>
        <taxon>Tracheophyta</taxon>
        <taxon>Spermatophyta</taxon>
        <taxon>Magnoliopsida</taxon>
        <taxon>eudicotyledons</taxon>
        <taxon>Gunneridae</taxon>
        <taxon>Pentapetalae</taxon>
        <taxon>rosids</taxon>
        <taxon>malvids</taxon>
        <taxon>Brassicales</taxon>
        <taxon>Brassicaceae</taxon>
        <taxon>Brassiceae</taxon>
        <taxon>Brassica</taxon>
    </lineage>
</organism>
<dbReference type="SUPFAM" id="SSF81383">
    <property type="entry name" value="F-box domain"/>
    <property type="match status" value="1"/>
</dbReference>
<dbReference type="Proteomes" id="UP000032141">
    <property type="component" value="Chromosome C9"/>
</dbReference>
<name>A0A0D3E882_BRAOL</name>
<dbReference type="OMA" id="TCKKWNN"/>
<evidence type="ECO:0000313" key="3">
    <source>
        <dbReference type="Proteomes" id="UP000032141"/>
    </source>
</evidence>
<dbReference type="NCBIfam" id="TIGR01640">
    <property type="entry name" value="F_box_assoc_1"/>
    <property type="match status" value="2"/>
</dbReference>
<dbReference type="Pfam" id="PF00646">
    <property type="entry name" value="F-box"/>
    <property type="match status" value="1"/>
</dbReference>
<dbReference type="InterPro" id="IPR050796">
    <property type="entry name" value="SCF_F-box_component"/>
</dbReference>
<evidence type="ECO:0000313" key="2">
    <source>
        <dbReference type="EnsemblPlants" id="Bo9g077940.1"/>
    </source>
</evidence>
<sequence>MTTMSNLPEELVREILSRVPLTSLRKLRCTCRTWNALSKTQVFGKEAARNQFLGFTVINGGVCSLRLGFQGIHNEGDLVHKSTKKISKLDHTNIEKVFHSDGLLLCVRNRSNFVVWNPYLGQTRCIPPASSDFRFYDMFCFGYDKNNRNHKILRETLTLLLKLTDQGVVDVLLCFDFTTERFWRPLPFHYDAVEHVVLSCVREKKLAVLYQIENTMEIWITTKIEYDDVSWSKFLEVEMTPLNGFDYDFDTETESFFIDEDKKFAVVWCN</sequence>
<keyword evidence="3" id="KW-1185">Reference proteome</keyword>
<dbReference type="InterPro" id="IPR006527">
    <property type="entry name" value="F-box-assoc_dom_typ1"/>
</dbReference>
<dbReference type="HOGENOM" id="CLU_034692_0_0_1"/>